<gene>
    <name evidence="2" type="ORF">C7B43_19425</name>
</gene>
<sequence>MLTLLVIVVLGWVVWRLIRGLVRWVLWLALGAFLVFFLWQPTSVPAATRAKTATHAVVTSGHTLAHATEPRWQHLVDTVTQWVTARNHPAS</sequence>
<keyword evidence="1" id="KW-0812">Transmembrane</keyword>
<dbReference type="AlphaFoldDB" id="A0A2T2WPZ6"/>
<feature type="transmembrane region" description="Helical" evidence="1">
    <location>
        <begin position="21"/>
        <end position="39"/>
    </location>
</feature>
<dbReference type="Proteomes" id="UP000242699">
    <property type="component" value="Unassembled WGS sequence"/>
</dbReference>
<name>A0A2T2WPZ6_9FIRM</name>
<organism evidence="2 3">
    <name type="scientific">Sulfobacillus benefaciens</name>
    <dbReference type="NCBI Taxonomy" id="453960"/>
    <lineage>
        <taxon>Bacteria</taxon>
        <taxon>Bacillati</taxon>
        <taxon>Bacillota</taxon>
        <taxon>Clostridia</taxon>
        <taxon>Eubacteriales</taxon>
        <taxon>Clostridiales Family XVII. Incertae Sedis</taxon>
        <taxon>Sulfobacillus</taxon>
    </lineage>
</organism>
<reference evidence="2 3" key="1">
    <citation type="journal article" date="2014" name="BMC Genomics">
        <title>Comparison of environmental and isolate Sulfobacillus genomes reveals diverse carbon, sulfur, nitrogen, and hydrogen metabolisms.</title>
        <authorList>
            <person name="Justice N.B."/>
            <person name="Norman A."/>
            <person name="Brown C.T."/>
            <person name="Singh A."/>
            <person name="Thomas B.C."/>
            <person name="Banfield J.F."/>
        </authorList>
    </citation>
    <scope>NUCLEOTIDE SEQUENCE [LARGE SCALE GENOMIC DNA]</scope>
    <source>
        <strain evidence="2">AMDSBA1</strain>
    </source>
</reference>
<evidence type="ECO:0000313" key="3">
    <source>
        <dbReference type="Proteomes" id="UP000242699"/>
    </source>
</evidence>
<comment type="caution">
    <text evidence="2">The sequence shown here is derived from an EMBL/GenBank/DDBJ whole genome shotgun (WGS) entry which is preliminary data.</text>
</comment>
<evidence type="ECO:0000313" key="2">
    <source>
        <dbReference type="EMBL" id="PSR24305.1"/>
    </source>
</evidence>
<keyword evidence="1" id="KW-0472">Membrane</keyword>
<evidence type="ECO:0000256" key="1">
    <source>
        <dbReference type="SAM" id="Phobius"/>
    </source>
</evidence>
<dbReference type="EMBL" id="PXYT01000083">
    <property type="protein sequence ID" value="PSR24305.1"/>
    <property type="molecule type" value="Genomic_DNA"/>
</dbReference>
<keyword evidence="1" id="KW-1133">Transmembrane helix</keyword>
<proteinExistence type="predicted"/>
<accession>A0A2T2WPZ6</accession>
<protein>
    <submittedName>
        <fullName evidence="2">Uncharacterized protein</fullName>
    </submittedName>
</protein>